<dbReference type="PRINTS" id="PR00463">
    <property type="entry name" value="EP450I"/>
</dbReference>
<name>A0A8X8WQN8_SALSN</name>
<accession>A0A8X8WQN8</accession>
<dbReference type="Proteomes" id="UP000298416">
    <property type="component" value="Unassembled WGS sequence"/>
</dbReference>
<evidence type="ECO:0000256" key="2">
    <source>
        <dbReference type="ARBA" id="ARBA00023002"/>
    </source>
</evidence>
<keyword evidence="5" id="KW-1185">Reference proteome</keyword>
<comment type="subcellular location">
    <subcellularLocation>
        <location evidence="1">Membrane</location>
        <topology evidence="1">Single-pass membrane protein</topology>
    </subcellularLocation>
</comment>
<dbReference type="GO" id="GO:0020037">
    <property type="term" value="F:heme binding"/>
    <property type="evidence" value="ECO:0007669"/>
    <property type="project" value="InterPro"/>
</dbReference>
<dbReference type="GO" id="GO:0005506">
    <property type="term" value="F:iron ion binding"/>
    <property type="evidence" value="ECO:0007669"/>
    <property type="project" value="InterPro"/>
</dbReference>
<evidence type="ECO:0000256" key="1">
    <source>
        <dbReference type="ARBA" id="ARBA00004167"/>
    </source>
</evidence>
<dbReference type="InterPro" id="IPR002401">
    <property type="entry name" value="Cyt_P450_E_grp-I"/>
</dbReference>
<evidence type="ECO:0000313" key="5">
    <source>
        <dbReference type="Proteomes" id="UP000298416"/>
    </source>
</evidence>
<dbReference type="GO" id="GO:0016020">
    <property type="term" value="C:membrane"/>
    <property type="evidence" value="ECO:0007669"/>
    <property type="project" value="UniProtKB-SubCell"/>
</dbReference>
<feature type="binding site" description="axial binding residue" evidence="3">
    <location>
        <position position="218"/>
    </location>
    <ligand>
        <name>heme</name>
        <dbReference type="ChEBI" id="CHEBI:30413"/>
    </ligand>
    <ligandPart>
        <name>Fe</name>
        <dbReference type="ChEBI" id="CHEBI:18248"/>
    </ligandPart>
</feature>
<organism evidence="4">
    <name type="scientific">Salvia splendens</name>
    <name type="common">Scarlet sage</name>
    <dbReference type="NCBI Taxonomy" id="180675"/>
    <lineage>
        <taxon>Eukaryota</taxon>
        <taxon>Viridiplantae</taxon>
        <taxon>Streptophyta</taxon>
        <taxon>Embryophyta</taxon>
        <taxon>Tracheophyta</taxon>
        <taxon>Spermatophyta</taxon>
        <taxon>Magnoliopsida</taxon>
        <taxon>eudicotyledons</taxon>
        <taxon>Gunneridae</taxon>
        <taxon>Pentapetalae</taxon>
        <taxon>asterids</taxon>
        <taxon>lamiids</taxon>
        <taxon>Lamiales</taxon>
        <taxon>Lamiaceae</taxon>
        <taxon>Nepetoideae</taxon>
        <taxon>Mentheae</taxon>
        <taxon>Salviinae</taxon>
        <taxon>Salvia</taxon>
        <taxon>Salvia subgen. Calosphace</taxon>
        <taxon>core Calosphace</taxon>
    </lineage>
</organism>
<dbReference type="AlphaFoldDB" id="A0A8X8WQN8"/>
<protein>
    <recommendedName>
        <fullName evidence="6">Tryptophan N-monooxygenase</fullName>
    </recommendedName>
</protein>
<reference evidence="4" key="2">
    <citation type="submission" date="2020-08" db="EMBL/GenBank/DDBJ databases">
        <title>Plant Genome Project.</title>
        <authorList>
            <person name="Zhang R.-G."/>
        </authorList>
    </citation>
    <scope>NUCLEOTIDE SEQUENCE</scope>
    <source>
        <strain evidence="4">Huo1</strain>
        <tissue evidence="4">Leaf</tissue>
    </source>
</reference>
<comment type="cofactor">
    <cofactor evidence="3">
        <name>heme</name>
        <dbReference type="ChEBI" id="CHEBI:30413"/>
    </cofactor>
</comment>
<comment type="caution">
    <text evidence="4">The sequence shown here is derived from an EMBL/GenBank/DDBJ whole genome shotgun (WGS) entry which is preliminary data.</text>
</comment>
<keyword evidence="3" id="KW-0479">Metal-binding</keyword>
<dbReference type="Pfam" id="PF00067">
    <property type="entry name" value="p450"/>
    <property type="match status" value="2"/>
</dbReference>
<dbReference type="InterPro" id="IPR036396">
    <property type="entry name" value="Cyt_P450_sf"/>
</dbReference>
<proteinExistence type="predicted"/>
<dbReference type="InterPro" id="IPR001128">
    <property type="entry name" value="Cyt_P450"/>
</dbReference>
<dbReference type="PANTHER" id="PTHR24281">
    <property type="entry name" value="STEROID 21-HYDROXYLASE-RELATED"/>
    <property type="match status" value="1"/>
</dbReference>
<sequence length="282" mass="31962">MLRKKPAFRWIHNVMKQLNTEIACIKLGRVNVITVSSPELSIEFLKKHDSVIASRPYISSARLVSNGYLSPSLSPSGNQWTKMRRVLVSEVLTNDVFRRLHAKRLEEADHLVRFVYNQGINPHKSEVVNVRDVTMHYCGNVIRKMVFSESKNIVMGGYFIPKGSHVVLSRPGLGRNPRIWDEPLRFKPERHIVDEVSNVSLVDHDLRILSFSTGRQGCPALDLGSTTTTMLLARLIQGFSWKQPLDTSTIDLAESKHDLSLAKPLIAHAVPRLDSQIYLQHV</sequence>
<dbReference type="SUPFAM" id="SSF48264">
    <property type="entry name" value="Cytochrome P450"/>
    <property type="match status" value="1"/>
</dbReference>
<keyword evidence="2" id="KW-0560">Oxidoreductase</keyword>
<dbReference type="GO" id="GO:0016712">
    <property type="term" value="F:oxidoreductase activity, acting on paired donors, with incorporation or reduction of molecular oxygen, reduced flavin or flavoprotein as one donor, and incorporation of one atom of oxygen"/>
    <property type="evidence" value="ECO:0007669"/>
    <property type="project" value="UniProtKB-ARBA"/>
</dbReference>
<keyword evidence="3" id="KW-0408">Iron</keyword>
<evidence type="ECO:0008006" key="6">
    <source>
        <dbReference type="Google" id="ProtNLM"/>
    </source>
</evidence>
<dbReference type="EMBL" id="PNBA02000015">
    <property type="protein sequence ID" value="KAG6400020.1"/>
    <property type="molecule type" value="Genomic_DNA"/>
</dbReference>
<evidence type="ECO:0000313" key="4">
    <source>
        <dbReference type="EMBL" id="KAG6400020.1"/>
    </source>
</evidence>
<dbReference type="Gene3D" id="1.10.630.10">
    <property type="entry name" value="Cytochrome P450"/>
    <property type="match status" value="2"/>
</dbReference>
<dbReference type="GO" id="GO:0016114">
    <property type="term" value="P:terpenoid biosynthetic process"/>
    <property type="evidence" value="ECO:0007669"/>
    <property type="project" value="UniProtKB-ARBA"/>
</dbReference>
<keyword evidence="3" id="KW-0349">Heme</keyword>
<evidence type="ECO:0000256" key="3">
    <source>
        <dbReference type="PIRSR" id="PIRSR602401-1"/>
    </source>
</evidence>
<gene>
    <name evidence="4" type="ORF">SASPL_141508</name>
</gene>
<reference evidence="4" key="1">
    <citation type="submission" date="2018-01" db="EMBL/GenBank/DDBJ databases">
        <authorList>
            <person name="Mao J.F."/>
        </authorList>
    </citation>
    <scope>NUCLEOTIDE SEQUENCE</scope>
    <source>
        <strain evidence="4">Huo1</strain>
        <tissue evidence="4">Leaf</tissue>
    </source>
</reference>